<evidence type="ECO:0000256" key="1">
    <source>
        <dbReference type="ARBA" id="ARBA00010641"/>
    </source>
</evidence>
<feature type="domain" description="RNA polymerase sigma-70 region 2" evidence="5">
    <location>
        <begin position="56"/>
        <end position="120"/>
    </location>
</feature>
<evidence type="ECO:0000256" key="2">
    <source>
        <dbReference type="ARBA" id="ARBA00023015"/>
    </source>
</evidence>
<dbReference type="InterPro" id="IPR013249">
    <property type="entry name" value="RNA_pol_sigma70_r4_t2"/>
</dbReference>
<protein>
    <submittedName>
        <fullName evidence="7">RNA polymerase sigma-70 factor</fullName>
    </submittedName>
</protein>
<dbReference type="NCBIfam" id="TIGR02937">
    <property type="entry name" value="sigma70-ECF"/>
    <property type="match status" value="1"/>
</dbReference>
<accession>A0ABU5S2V1</accession>
<gene>
    <name evidence="7" type="ORF">VB776_07565</name>
</gene>
<dbReference type="InterPro" id="IPR039425">
    <property type="entry name" value="RNA_pol_sigma-70-like"/>
</dbReference>
<dbReference type="SUPFAM" id="SSF88946">
    <property type="entry name" value="Sigma2 domain of RNA polymerase sigma factors"/>
    <property type="match status" value="1"/>
</dbReference>
<dbReference type="InterPro" id="IPR014327">
    <property type="entry name" value="RNA_pol_sigma70_bacteroid"/>
</dbReference>
<comment type="similarity">
    <text evidence="1">Belongs to the sigma-70 factor family. ECF subfamily.</text>
</comment>
<dbReference type="CDD" id="cd06171">
    <property type="entry name" value="Sigma70_r4"/>
    <property type="match status" value="1"/>
</dbReference>
<dbReference type="InterPro" id="IPR014284">
    <property type="entry name" value="RNA_pol_sigma-70_dom"/>
</dbReference>
<dbReference type="EMBL" id="JAYGIL010000007">
    <property type="protein sequence ID" value="MEA5402766.1"/>
    <property type="molecule type" value="Genomic_DNA"/>
</dbReference>
<evidence type="ECO:0000313" key="7">
    <source>
        <dbReference type="EMBL" id="MEA5402766.1"/>
    </source>
</evidence>
<keyword evidence="8" id="KW-1185">Reference proteome</keyword>
<comment type="caution">
    <text evidence="7">The sequence shown here is derived from an EMBL/GenBank/DDBJ whole genome shotgun (WGS) entry which is preliminary data.</text>
</comment>
<proteinExistence type="inferred from homology"/>
<dbReference type="PANTHER" id="PTHR43133:SF46">
    <property type="entry name" value="RNA POLYMERASE SIGMA-70 FACTOR ECF SUBFAMILY"/>
    <property type="match status" value="1"/>
</dbReference>
<evidence type="ECO:0000259" key="5">
    <source>
        <dbReference type="Pfam" id="PF04542"/>
    </source>
</evidence>
<sequence length="225" mass="26523">MSILNDKIAVQEKKPESFFIVNNDNIRVNTTKMLDTEYLIKEAFKENIDKGIELLFVNYYSILCNHAIRYVTSKEIAEDIVSDVFFEFHTKALHTTINTSFRAYLFMCVRNRAYDYIRAEIRHKNTSLDEAIYVATEKDNHPDSVIQYEELYQDVEKAINEMPLKRREIYLLNRFEGKKSQEIADDLDVSIRTVEAHLYQAVRQIKETLQGKWSLIVVCFVNLFL</sequence>
<dbReference type="InterPro" id="IPR013324">
    <property type="entry name" value="RNA_pol_sigma_r3/r4-like"/>
</dbReference>
<dbReference type="PANTHER" id="PTHR43133">
    <property type="entry name" value="RNA POLYMERASE ECF-TYPE SIGMA FACTO"/>
    <property type="match status" value="1"/>
</dbReference>
<dbReference type="RefSeq" id="WP_323327634.1">
    <property type="nucleotide sequence ID" value="NZ_JAYGIL010000007.1"/>
</dbReference>
<evidence type="ECO:0000313" key="8">
    <source>
        <dbReference type="Proteomes" id="UP001303899"/>
    </source>
</evidence>
<dbReference type="InterPro" id="IPR013325">
    <property type="entry name" value="RNA_pol_sigma_r2"/>
</dbReference>
<keyword evidence="2" id="KW-0805">Transcription regulation</keyword>
<dbReference type="InterPro" id="IPR007627">
    <property type="entry name" value="RNA_pol_sigma70_r2"/>
</dbReference>
<name>A0ABU5S2V1_9BACT</name>
<dbReference type="Pfam" id="PF08281">
    <property type="entry name" value="Sigma70_r4_2"/>
    <property type="match status" value="1"/>
</dbReference>
<dbReference type="SUPFAM" id="SSF88659">
    <property type="entry name" value="Sigma3 and sigma4 domains of RNA polymerase sigma factors"/>
    <property type="match status" value="1"/>
</dbReference>
<organism evidence="7 8">
    <name type="scientific">Arcicella gelida</name>
    <dbReference type="NCBI Taxonomy" id="2984195"/>
    <lineage>
        <taxon>Bacteria</taxon>
        <taxon>Pseudomonadati</taxon>
        <taxon>Bacteroidota</taxon>
        <taxon>Cytophagia</taxon>
        <taxon>Cytophagales</taxon>
        <taxon>Flectobacillaceae</taxon>
        <taxon>Arcicella</taxon>
    </lineage>
</organism>
<dbReference type="InterPro" id="IPR036388">
    <property type="entry name" value="WH-like_DNA-bd_sf"/>
</dbReference>
<keyword evidence="3" id="KW-0731">Sigma factor</keyword>
<evidence type="ECO:0000259" key="6">
    <source>
        <dbReference type="Pfam" id="PF08281"/>
    </source>
</evidence>
<dbReference type="Pfam" id="PF04542">
    <property type="entry name" value="Sigma70_r2"/>
    <property type="match status" value="1"/>
</dbReference>
<evidence type="ECO:0000256" key="3">
    <source>
        <dbReference type="ARBA" id="ARBA00023082"/>
    </source>
</evidence>
<dbReference type="NCBIfam" id="TIGR02985">
    <property type="entry name" value="Sig70_bacteroi1"/>
    <property type="match status" value="1"/>
</dbReference>
<dbReference type="Gene3D" id="1.10.10.10">
    <property type="entry name" value="Winged helix-like DNA-binding domain superfamily/Winged helix DNA-binding domain"/>
    <property type="match status" value="1"/>
</dbReference>
<reference evidence="7 8" key="1">
    <citation type="submission" date="2023-12" db="EMBL/GenBank/DDBJ databases">
        <title>Novel species of the genus Arcicella isolated from rivers.</title>
        <authorList>
            <person name="Lu H."/>
        </authorList>
    </citation>
    <scope>NUCLEOTIDE SEQUENCE [LARGE SCALE GENOMIC DNA]</scope>
    <source>
        <strain evidence="7 8">DC2W</strain>
    </source>
</reference>
<keyword evidence="4" id="KW-0804">Transcription</keyword>
<evidence type="ECO:0000256" key="4">
    <source>
        <dbReference type="ARBA" id="ARBA00023163"/>
    </source>
</evidence>
<dbReference type="Proteomes" id="UP001303899">
    <property type="component" value="Unassembled WGS sequence"/>
</dbReference>
<dbReference type="Gene3D" id="1.10.1740.10">
    <property type="match status" value="1"/>
</dbReference>
<feature type="domain" description="RNA polymerase sigma factor 70 region 4 type 2" evidence="6">
    <location>
        <begin position="153"/>
        <end position="204"/>
    </location>
</feature>